<reference evidence="9 10" key="1">
    <citation type="submission" date="2021-03" db="EMBL/GenBank/DDBJ databases">
        <title>Actinoplanes flavus sp. nov., a novel actinomycete isolated from Coconut Palm rhizosphere soil.</title>
        <authorList>
            <person name="Luo X."/>
        </authorList>
    </citation>
    <scope>NUCLEOTIDE SEQUENCE [LARGE SCALE GENOMIC DNA]</scope>
    <source>
        <strain evidence="9 10">NEAU-H7</strain>
    </source>
</reference>
<dbReference type="SUPFAM" id="SSF52172">
    <property type="entry name" value="CheY-like"/>
    <property type="match status" value="1"/>
</dbReference>
<sequence length="175" mass="17897">MTSVLVVDDDPTLLRLIETVLHSAGLEVASRDTGEAALRAAHALPDCAVLGTGLDHSGALAAARLCRAIRADRCTADIPILLLTEQGRGLDAAAAFDAGADDCLARPFTAQDLLSRIETLTLSGKPFPVRATPPATASPPSRGSPRPPATQATGATAGLIRASGPLAADHVHQSQ</sequence>
<evidence type="ECO:0000313" key="9">
    <source>
        <dbReference type="EMBL" id="MBO3741204.1"/>
    </source>
</evidence>
<dbReference type="PANTHER" id="PTHR48111">
    <property type="entry name" value="REGULATOR OF RPOS"/>
    <property type="match status" value="1"/>
</dbReference>
<keyword evidence="4" id="KW-0238">DNA-binding</keyword>
<evidence type="ECO:0000256" key="6">
    <source>
        <dbReference type="PROSITE-ProRule" id="PRU00169"/>
    </source>
</evidence>
<protein>
    <submittedName>
        <fullName evidence="9">Response regulator transcription factor</fullName>
    </submittedName>
</protein>
<evidence type="ECO:0000256" key="1">
    <source>
        <dbReference type="ARBA" id="ARBA00022553"/>
    </source>
</evidence>
<dbReference type="RefSeq" id="WP_208470350.1">
    <property type="nucleotide sequence ID" value="NZ_JAGFNS010000019.1"/>
</dbReference>
<feature type="compositionally biased region" description="Low complexity" evidence="7">
    <location>
        <begin position="130"/>
        <end position="158"/>
    </location>
</feature>
<dbReference type="SMART" id="SM00448">
    <property type="entry name" value="REC"/>
    <property type="match status" value="1"/>
</dbReference>
<dbReference type="InterPro" id="IPR039420">
    <property type="entry name" value="WalR-like"/>
</dbReference>
<proteinExistence type="predicted"/>
<keyword evidence="1" id="KW-0597">Phosphoprotein</keyword>
<name>A0ABS3UR03_9ACTN</name>
<feature type="region of interest" description="Disordered" evidence="7">
    <location>
        <begin position="125"/>
        <end position="175"/>
    </location>
</feature>
<evidence type="ECO:0000259" key="8">
    <source>
        <dbReference type="PROSITE" id="PS50110"/>
    </source>
</evidence>
<comment type="caution">
    <text evidence="9">The sequence shown here is derived from an EMBL/GenBank/DDBJ whole genome shotgun (WGS) entry which is preliminary data.</text>
</comment>
<evidence type="ECO:0000256" key="2">
    <source>
        <dbReference type="ARBA" id="ARBA00023012"/>
    </source>
</evidence>
<evidence type="ECO:0000256" key="3">
    <source>
        <dbReference type="ARBA" id="ARBA00023015"/>
    </source>
</evidence>
<keyword evidence="10" id="KW-1185">Reference proteome</keyword>
<dbReference type="PANTHER" id="PTHR48111:SF1">
    <property type="entry name" value="TWO-COMPONENT RESPONSE REGULATOR ORR33"/>
    <property type="match status" value="1"/>
</dbReference>
<feature type="domain" description="Response regulatory" evidence="8">
    <location>
        <begin position="3"/>
        <end position="121"/>
    </location>
</feature>
<evidence type="ECO:0000256" key="7">
    <source>
        <dbReference type="SAM" id="MobiDB-lite"/>
    </source>
</evidence>
<dbReference type="InterPro" id="IPR011006">
    <property type="entry name" value="CheY-like_superfamily"/>
</dbReference>
<evidence type="ECO:0000256" key="5">
    <source>
        <dbReference type="ARBA" id="ARBA00023163"/>
    </source>
</evidence>
<dbReference type="InterPro" id="IPR001789">
    <property type="entry name" value="Sig_transdc_resp-reg_receiver"/>
</dbReference>
<comment type="caution">
    <text evidence="6">Lacks conserved residue(s) required for the propagation of feature annotation.</text>
</comment>
<keyword evidence="5" id="KW-0804">Transcription</keyword>
<dbReference type="Proteomes" id="UP000679690">
    <property type="component" value="Unassembled WGS sequence"/>
</dbReference>
<dbReference type="EMBL" id="JAGFNS010000019">
    <property type="protein sequence ID" value="MBO3741204.1"/>
    <property type="molecule type" value="Genomic_DNA"/>
</dbReference>
<dbReference type="Gene3D" id="3.40.50.2300">
    <property type="match status" value="1"/>
</dbReference>
<evidence type="ECO:0000256" key="4">
    <source>
        <dbReference type="ARBA" id="ARBA00023125"/>
    </source>
</evidence>
<dbReference type="Pfam" id="PF00072">
    <property type="entry name" value="Response_reg"/>
    <property type="match status" value="1"/>
</dbReference>
<gene>
    <name evidence="9" type="ORF">J5X75_27210</name>
</gene>
<accession>A0ABS3UR03</accession>
<evidence type="ECO:0000313" key="10">
    <source>
        <dbReference type="Proteomes" id="UP000679690"/>
    </source>
</evidence>
<keyword evidence="2" id="KW-0902">Two-component regulatory system</keyword>
<dbReference type="PROSITE" id="PS50110">
    <property type="entry name" value="RESPONSE_REGULATORY"/>
    <property type="match status" value="1"/>
</dbReference>
<organism evidence="9 10">
    <name type="scientific">Actinoplanes flavus</name>
    <dbReference type="NCBI Taxonomy" id="2820290"/>
    <lineage>
        <taxon>Bacteria</taxon>
        <taxon>Bacillati</taxon>
        <taxon>Actinomycetota</taxon>
        <taxon>Actinomycetes</taxon>
        <taxon>Micromonosporales</taxon>
        <taxon>Micromonosporaceae</taxon>
        <taxon>Actinoplanes</taxon>
    </lineage>
</organism>
<keyword evidence="3" id="KW-0805">Transcription regulation</keyword>